<dbReference type="NCBIfam" id="NF003592">
    <property type="entry name" value="PRK05254.1-5"/>
    <property type="match status" value="1"/>
</dbReference>
<evidence type="ECO:0000256" key="1">
    <source>
        <dbReference type="ARBA" id="ARBA00008184"/>
    </source>
</evidence>
<reference evidence="6" key="1">
    <citation type="journal article" date="2015" name="Nature">
        <title>Complex archaea that bridge the gap between prokaryotes and eukaryotes.</title>
        <authorList>
            <person name="Spang A."/>
            <person name="Saw J.H."/>
            <person name="Jorgensen S.L."/>
            <person name="Zaremba-Niedzwiedzka K."/>
            <person name="Martijn J."/>
            <person name="Lind A.E."/>
            <person name="van Eijk R."/>
            <person name="Schleper C."/>
            <person name="Guy L."/>
            <person name="Ettema T.J."/>
        </authorList>
    </citation>
    <scope>NUCLEOTIDE SEQUENCE</scope>
</reference>
<proteinExistence type="inferred from homology"/>
<dbReference type="InterPro" id="IPR018085">
    <property type="entry name" value="Ura-DNA_Glyclase_AS"/>
</dbReference>
<dbReference type="NCBIfam" id="TIGR00628">
    <property type="entry name" value="ung"/>
    <property type="match status" value="1"/>
</dbReference>
<dbReference type="CDD" id="cd10027">
    <property type="entry name" value="UDG-F1-like"/>
    <property type="match status" value="1"/>
</dbReference>
<dbReference type="SMART" id="SM00986">
    <property type="entry name" value="UDG"/>
    <property type="match status" value="1"/>
</dbReference>
<dbReference type="Pfam" id="PF03167">
    <property type="entry name" value="UDG"/>
    <property type="match status" value="1"/>
</dbReference>
<dbReference type="AlphaFoldDB" id="A0A0F9U686"/>
<evidence type="ECO:0000256" key="4">
    <source>
        <dbReference type="ARBA" id="ARBA00023204"/>
    </source>
</evidence>
<evidence type="ECO:0000256" key="3">
    <source>
        <dbReference type="ARBA" id="ARBA00022801"/>
    </source>
</evidence>
<evidence type="ECO:0000256" key="2">
    <source>
        <dbReference type="ARBA" id="ARBA00022763"/>
    </source>
</evidence>
<dbReference type="HAMAP" id="MF_00148">
    <property type="entry name" value="UDG"/>
    <property type="match status" value="1"/>
</dbReference>
<dbReference type="PANTHER" id="PTHR11264:SF0">
    <property type="entry name" value="URACIL-DNA GLYCOSYLASE"/>
    <property type="match status" value="1"/>
</dbReference>
<dbReference type="Gene3D" id="3.40.470.10">
    <property type="entry name" value="Uracil-DNA glycosylase-like domain"/>
    <property type="match status" value="1"/>
</dbReference>
<comment type="similarity">
    <text evidence="1">Belongs to the uracil-DNA glycosylase (UDG) superfamily. UNG family.</text>
</comment>
<dbReference type="EMBL" id="LAZR01000126">
    <property type="protein sequence ID" value="KKN88735.1"/>
    <property type="molecule type" value="Genomic_DNA"/>
</dbReference>
<keyword evidence="3" id="KW-0378">Hydrolase</keyword>
<organism evidence="6">
    <name type="scientific">marine sediment metagenome</name>
    <dbReference type="NCBI Taxonomy" id="412755"/>
    <lineage>
        <taxon>unclassified sequences</taxon>
        <taxon>metagenomes</taxon>
        <taxon>ecological metagenomes</taxon>
    </lineage>
</organism>
<dbReference type="GO" id="GO:0004844">
    <property type="term" value="F:uracil DNA N-glycosylase activity"/>
    <property type="evidence" value="ECO:0007669"/>
    <property type="project" value="InterPro"/>
</dbReference>
<evidence type="ECO:0000313" key="6">
    <source>
        <dbReference type="EMBL" id="KKN88735.1"/>
    </source>
</evidence>
<sequence>MIDFKKELERSRKRKDMLGESWAKLLGSQFDSPYMKDLGKYITVRRSKATVYPLQEELFKAFQLTPYEDVKVVILGQDPYNDGAAHGLAFSKKPGFKSNSWLPPSLEVIFKAIQEEISASFSSALSGDLTSWAKQGILLLNPILTVEHKRPTAHESKGWEKFTSRVIDVLNDHPKRLVFLLWGNYAKSYYNRISVPKNLVIQASHPVSSKYNDTEWNSNESFKRTNEFLKTIERKQIEW</sequence>
<name>A0A0F9U686_9ZZZZ</name>
<comment type="caution">
    <text evidence="6">The sequence shown here is derived from an EMBL/GenBank/DDBJ whole genome shotgun (WGS) entry which is preliminary data.</text>
</comment>
<accession>A0A0F9U686</accession>
<dbReference type="InterPro" id="IPR036895">
    <property type="entry name" value="Uracil-DNA_glycosylase-like_sf"/>
</dbReference>
<keyword evidence="4" id="KW-0234">DNA repair</keyword>
<feature type="domain" description="Uracil-DNA glycosylase-like" evidence="5">
    <location>
        <begin position="63"/>
        <end position="229"/>
    </location>
</feature>
<dbReference type="PANTHER" id="PTHR11264">
    <property type="entry name" value="URACIL-DNA GLYCOSYLASE"/>
    <property type="match status" value="1"/>
</dbReference>
<dbReference type="SMART" id="SM00987">
    <property type="entry name" value="UreE_C"/>
    <property type="match status" value="1"/>
</dbReference>
<dbReference type="GO" id="GO:0097510">
    <property type="term" value="P:base-excision repair, AP site formation via deaminated base removal"/>
    <property type="evidence" value="ECO:0007669"/>
    <property type="project" value="TreeGrafter"/>
</dbReference>
<dbReference type="InterPro" id="IPR005122">
    <property type="entry name" value="Uracil-DNA_glycosylase-like"/>
</dbReference>
<protein>
    <recommendedName>
        <fullName evidence="5">Uracil-DNA glycosylase-like domain-containing protein</fullName>
    </recommendedName>
</protein>
<gene>
    <name evidence="6" type="ORF">LCGC14_0246260</name>
</gene>
<keyword evidence="2" id="KW-0227">DNA damage</keyword>
<dbReference type="PROSITE" id="PS00130">
    <property type="entry name" value="U_DNA_GLYCOSYLASE"/>
    <property type="match status" value="1"/>
</dbReference>
<dbReference type="InterPro" id="IPR002043">
    <property type="entry name" value="UDG_fam1"/>
</dbReference>
<dbReference type="SUPFAM" id="SSF52141">
    <property type="entry name" value="Uracil-DNA glycosylase-like"/>
    <property type="match status" value="1"/>
</dbReference>
<evidence type="ECO:0000259" key="5">
    <source>
        <dbReference type="SMART" id="SM00986"/>
    </source>
</evidence>